<sequence length="518" mass="60332">MIETSFHESMVNQAIQETSTTFPMILMMLCSFFLVWLAKFHWDKRKLYRFAARLPGPPAYPIIGSVLSFIGGPSRVFSNILALWEAYPDFFRVWFSYRLIFSTSKPEHLEILLNNPLSLEKDHFYRFTKPIVGNGLLVAPVDIWRKHRKIINLAFGQKVLGTFVPIYAEQSKILITNLEKKVEETDFDIFPLLSAYTLDSLCESSMGIKVEAQTKSAGLGQWMDEALRITFIRMANIPYHVDFIFNFTKISRILKESLSKFHEFTGKVVKERSQLFQKKQVILQRGEEIYEEGIKRQTFLDLLLQMRGHKFTNEELRDEVDMFTIAGTDTTASTLGFCFIMLGMHQDIQQKIYEEVIETLGEDREVNCEDLPHMHLLERFIKETLRLFPVAPFIVRLTQGEINIGEHVVPPDCTIFLGIYMVHRDGKYWKDPLKFDPDRFLPEEIKKRHPYCYLPFAGGPRNCIGYKYAHMVMKTVLSMTLRKFVITTKFKSIVDMKLKANVVLRPADGYRVTVHLRE</sequence>
<reference evidence="16 17" key="1">
    <citation type="journal article" date="2021" name="BMC Biol.">
        <title>Horizontally acquired antibacterial genes associated with adaptive radiation of ladybird beetles.</title>
        <authorList>
            <person name="Li H.S."/>
            <person name="Tang X.F."/>
            <person name="Huang Y.H."/>
            <person name="Xu Z.Y."/>
            <person name="Chen M.L."/>
            <person name="Du X.Y."/>
            <person name="Qiu B.Y."/>
            <person name="Chen P.T."/>
            <person name="Zhang W."/>
            <person name="Slipinski A."/>
            <person name="Escalona H.E."/>
            <person name="Waterhouse R.M."/>
            <person name="Zwick A."/>
            <person name="Pang H."/>
        </authorList>
    </citation>
    <scope>NUCLEOTIDE SEQUENCE [LARGE SCALE GENOMIC DNA]</scope>
    <source>
        <strain evidence="16">SYSU2018</strain>
    </source>
</reference>
<evidence type="ECO:0000256" key="12">
    <source>
        <dbReference type="ARBA" id="ARBA00023033"/>
    </source>
</evidence>
<keyword evidence="17" id="KW-1185">Reference proteome</keyword>
<comment type="cofactor">
    <cofactor evidence="1 14">
        <name>heme</name>
        <dbReference type="ChEBI" id="CHEBI:30413"/>
    </cofactor>
</comment>
<dbReference type="InterPro" id="IPR001128">
    <property type="entry name" value="Cyt_P450"/>
</dbReference>
<keyword evidence="15" id="KW-0812">Transmembrane</keyword>
<evidence type="ECO:0000256" key="4">
    <source>
        <dbReference type="ARBA" id="ARBA00004406"/>
    </source>
</evidence>
<dbReference type="InterPro" id="IPR002401">
    <property type="entry name" value="Cyt_P450_E_grp-I"/>
</dbReference>
<gene>
    <name evidence="16" type="ORF">HHI36_002191</name>
</gene>
<comment type="caution">
    <text evidence="16">The sequence shown here is derived from an EMBL/GenBank/DDBJ whole genome shotgun (WGS) entry which is preliminary data.</text>
</comment>
<dbReference type="InterPro" id="IPR036396">
    <property type="entry name" value="Cyt_P450_sf"/>
</dbReference>
<dbReference type="AlphaFoldDB" id="A0ABD2PAJ5"/>
<dbReference type="SUPFAM" id="SSF48264">
    <property type="entry name" value="Cytochrome P450"/>
    <property type="match status" value="1"/>
</dbReference>
<evidence type="ECO:0000256" key="6">
    <source>
        <dbReference type="ARBA" id="ARBA00022617"/>
    </source>
</evidence>
<protein>
    <recommendedName>
        <fullName evidence="18">Cytochrome P450</fullName>
    </recommendedName>
</protein>
<dbReference type="Pfam" id="PF00067">
    <property type="entry name" value="p450"/>
    <property type="match status" value="1"/>
</dbReference>
<organism evidence="16 17">
    <name type="scientific">Cryptolaemus montrouzieri</name>
    <dbReference type="NCBI Taxonomy" id="559131"/>
    <lineage>
        <taxon>Eukaryota</taxon>
        <taxon>Metazoa</taxon>
        <taxon>Ecdysozoa</taxon>
        <taxon>Arthropoda</taxon>
        <taxon>Hexapoda</taxon>
        <taxon>Insecta</taxon>
        <taxon>Pterygota</taxon>
        <taxon>Neoptera</taxon>
        <taxon>Endopterygota</taxon>
        <taxon>Coleoptera</taxon>
        <taxon>Polyphaga</taxon>
        <taxon>Cucujiformia</taxon>
        <taxon>Coccinelloidea</taxon>
        <taxon>Coccinellidae</taxon>
        <taxon>Scymninae</taxon>
        <taxon>Scymnini</taxon>
        <taxon>Cryptolaemus</taxon>
    </lineage>
</organism>
<keyword evidence="9" id="KW-0492">Microsome</keyword>
<feature type="transmembrane region" description="Helical" evidence="15">
    <location>
        <begin position="59"/>
        <end position="84"/>
    </location>
</feature>
<dbReference type="CDD" id="cd20628">
    <property type="entry name" value="CYP4"/>
    <property type="match status" value="1"/>
</dbReference>
<evidence type="ECO:0000256" key="11">
    <source>
        <dbReference type="ARBA" id="ARBA00023004"/>
    </source>
</evidence>
<keyword evidence="8" id="KW-0256">Endoplasmic reticulum</keyword>
<evidence type="ECO:0000256" key="9">
    <source>
        <dbReference type="ARBA" id="ARBA00022848"/>
    </source>
</evidence>
<dbReference type="EMBL" id="JABFTP020000185">
    <property type="protein sequence ID" value="KAL3287727.1"/>
    <property type="molecule type" value="Genomic_DNA"/>
</dbReference>
<evidence type="ECO:0000256" key="8">
    <source>
        <dbReference type="ARBA" id="ARBA00022824"/>
    </source>
</evidence>
<evidence type="ECO:0000256" key="1">
    <source>
        <dbReference type="ARBA" id="ARBA00001971"/>
    </source>
</evidence>
<dbReference type="GO" id="GO:0004497">
    <property type="term" value="F:monooxygenase activity"/>
    <property type="evidence" value="ECO:0007669"/>
    <property type="project" value="UniProtKB-KW"/>
</dbReference>
<evidence type="ECO:0000256" key="2">
    <source>
        <dbReference type="ARBA" id="ARBA00003690"/>
    </source>
</evidence>
<dbReference type="PANTHER" id="PTHR24291">
    <property type="entry name" value="CYTOCHROME P450 FAMILY 4"/>
    <property type="match status" value="1"/>
</dbReference>
<name>A0ABD2PAJ5_9CUCU</name>
<comment type="similarity">
    <text evidence="5">Belongs to the cytochrome P450 family.</text>
</comment>
<comment type="function">
    <text evidence="2">May be involved in the metabolism of insect hormones and in the breakdown of synthetic insecticides.</text>
</comment>
<evidence type="ECO:0000256" key="5">
    <source>
        <dbReference type="ARBA" id="ARBA00010617"/>
    </source>
</evidence>
<evidence type="ECO:0000256" key="10">
    <source>
        <dbReference type="ARBA" id="ARBA00023002"/>
    </source>
</evidence>
<dbReference type="GO" id="GO:0005789">
    <property type="term" value="C:endoplasmic reticulum membrane"/>
    <property type="evidence" value="ECO:0007669"/>
    <property type="project" value="UniProtKB-SubCell"/>
</dbReference>
<dbReference type="Proteomes" id="UP001516400">
    <property type="component" value="Unassembled WGS sequence"/>
</dbReference>
<keyword evidence="12" id="KW-0503">Monooxygenase</keyword>
<evidence type="ECO:0000256" key="13">
    <source>
        <dbReference type="ARBA" id="ARBA00023136"/>
    </source>
</evidence>
<feature type="binding site" description="axial binding residue" evidence="14">
    <location>
        <position position="463"/>
    </location>
    <ligand>
        <name>heme</name>
        <dbReference type="ChEBI" id="CHEBI:30413"/>
    </ligand>
    <ligandPart>
        <name>Fe</name>
        <dbReference type="ChEBI" id="CHEBI:18248"/>
    </ligandPart>
</feature>
<keyword evidence="13 15" id="KW-0472">Membrane</keyword>
<evidence type="ECO:0000256" key="3">
    <source>
        <dbReference type="ARBA" id="ARBA00004174"/>
    </source>
</evidence>
<evidence type="ECO:0000313" key="17">
    <source>
        <dbReference type="Proteomes" id="UP001516400"/>
    </source>
</evidence>
<keyword evidence="10" id="KW-0560">Oxidoreductase</keyword>
<evidence type="ECO:0000256" key="14">
    <source>
        <dbReference type="PIRSR" id="PIRSR602401-1"/>
    </source>
</evidence>
<dbReference type="PANTHER" id="PTHR24291:SF189">
    <property type="entry name" value="CYTOCHROME P450 4C3-RELATED"/>
    <property type="match status" value="1"/>
</dbReference>
<evidence type="ECO:0000256" key="15">
    <source>
        <dbReference type="SAM" id="Phobius"/>
    </source>
</evidence>
<proteinExistence type="inferred from homology"/>
<keyword evidence="15" id="KW-1133">Transmembrane helix</keyword>
<dbReference type="PRINTS" id="PR00385">
    <property type="entry name" value="P450"/>
</dbReference>
<feature type="transmembrane region" description="Helical" evidence="15">
    <location>
        <begin position="20"/>
        <end position="38"/>
    </location>
</feature>
<evidence type="ECO:0008006" key="18">
    <source>
        <dbReference type="Google" id="ProtNLM"/>
    </source>
</evidence>
<keyword evidence="7 14" id="KW-0479">Metal-binding</keyword>
<dbReference type="InterPro" id="IPR050196">
    <property type="entry name" value="Cytochrome_P450_Monoox"/>
</dbReference>
<dbReference type="PRINTS" id="PR00463">
    <property type="entry name" value="EP450I"/>
</dbReference>
<evidence type="ECO:0000313" key="16">
    <source>
        <dbReference type="EMBL" id="KAL3287727.1"/>
    </source>
</evidence>
<dbReference type="GO" id="GO:0046872">
    <property type="term" value="F:metal ion binding"/>
    <property type="evidence" value="ECO:0007669"/>
    <property type="project" value="UniProtKB-KW"/>
</dbReference>
<accession>A0ABD2PAJ5</accession>
<dbReference type="Gene3D" id="1.10.630.10">
    <property type="entry name" value="Cytochrome P450"/>
    <property type="match status" value="1"/>
</dbReference>
<keyword evidence="11 14" id="KW-0408">Iron</keyword>
<evidence type="ECO:0000256" key="7">
    <source>
        <dbReference type="ARBA" id="ARBA00022723"/>
    </source>
</evidence>
<comment type="subcellular location">
    <subcellularLocation>
        <location evidence="4">Endoplasmic reticulum membrane</location>
        <topology evidence="4">Peripheral membrane protein</topology>
    </subcellularLocation>
    <subcellularLocation>
        <location evidence="3">Microsome membrane</location>
        <topology evidence="3">Peripheral membrane protein</topology>
    </subcellularLocation>
</comment>
<keyword evidence="6 14" id="KW-0349">Heme</keyword>